<evidence type="ECO:0000313" key="3">
    <source>
        <dbReference type="Proteomes" id="UP001221898"/>
    </source>
</evidence>
<accession>A0AAD7SGV0</accession>
<protein>
    <submittedName>
        <fullName evidence="2">Uncharacterized protein</fullName>
    </submittedName>
</protein>
<keyword evidence="3" id="KW-1185">Reference proteome</keyword>
<reference evidence="2" key="1">
    <citation type="journal article" date="2023" name="Science">
        <title>Genome structures resolve the early diversification of teleost fishes.</title>
        <authorList>
            <person name="Parey E."/>
            <person name="Louis A."/>
            <person name="Montfort J."/>
            <person name="Bouchez O."/>
            <person name="Roques C."/>
            <person name="Iampietro C."/>
            <person name="Lluch J."/>
            <person name="Castinel A."/>
            <person name="Donnadieu C."/>
            <person name="Desvignes T."/>
            <person name="Floi Bucao C."/>
            <person name="Jouanno E."/>
            <person name="Wen M."/>
            <person name="Mejri S."/>
            <person name="Dirks R."/>
            <person name="Jansen H."/>
            <person name="Henkel C."/>
            <person name="Chen W.J."/>
            <person name="Zahm M."/>
            <person name="Cabau C."/>
            <person name="Klopp C."/>
            <person name="Thompson A.W."/>
            <person name="Robinson-Rechavi M."/>
            <person name="Braasch I."/>
            <person name="Lecointre G."/>
            <person name="Bobe J."/>
            <person name="Postlethwait J.H."/>
            <person name="Berthelot C."/>
            <person name="Roest Crollius H."/>
            <person name="Guiguen Y."/>
        </authorList>
    </citation>
    <scope>NUCLEOTIDE SEQUENCE</scope>
    <source>
        <strain evidence="2">NC1722</strain>
    </source>
</reference>
<dbReference type="AlphaFoldDB" id="A0AAD7SGV0"/>
<proteinExistence type="predicted"/>
<organism evidence="2 3">
    <name type="scientific">Aldrovandia affinis</name>
    <dbReference type="NCBI Taxonomy" id="143900"/>
    <lineage>
        <taxon>Eukaryota</taxon>
        <taxon>Metazoa</taxon>
        <taxon>Chordata</taxon>
        <taxon>Craniata</taxon>
        <taxon>Vertebrata</taxon>
        <taxon>Euteleostomi</taxon>
        <taxon>Actinopterygii</taxon>
        <taxon>Neopterygii</taxon>
        <taxon>Teleostei</taxon>
        <taxon>Notacanthiformes</taxon>
        <taxon>Halosauridae</taxon>
        <taxon>Aldrovandia</taxon>
    </lineage>
</organism>
<dbReference type="EMBL" id="JAINUG010000066">
    <property type="protein sequence ID" value="KAJ8402108.1"/>
    <property type="molecule type" value="Genomic_DNA"/>
</dbReference>
<feature type="region of interest" description="Disordered" evidence="1">
    <location>
        <begin position="1"/>
        <end position="24"/>
    </location>
</feature>
<feature type="region of interest" description="Disordered" evidence="1">
    <location>
        <begin position="115"/>
        <end position="152"/>
    </location>
</feature>
<sequence length="152" mass="16890">MVVERAPRASSRPRSPPPPPTFANLINECRRTAAFPRGEAMGPDPISCRPLRCPSAGADPCHLQCEPPALRHPQRRHLRASSGPWHHRAEYPAPLYSVPYPVLSSDRLHFPVRAREIDDQTASDRGTRSARLTVPSEGFEEHSKSPPFVSFA</sequence>
<name>A0AAD7SGV0_9TELE</name>
<comment type="caution">
    <text evidence="2">The sequence shown here is derived from an EMBL/GenBank/DDBJ whole genome shotgun (WGS) entry which is preliminary data.</text>
</comment>
<evidence type="ECO:0000256" key="1">
    <source>
        <dbReference type="SAM" id="MobiDB-lite"/>
    </source>
</evidence>
<evidence type="ECO:0000313" key="2">
    <source>
        <dbReference type="EMBL" id="KAJ8402108.1"/>
    </source>
</evidence>
<gene>
    <name evidence="2" type="ORF">AAFF_G00373430</name>
</gene>
<dbReference type="Proteomes" id="UP001221898">
    <property type="component" value="Unassembled WGS sequence"/>
</dbReference>